<dbReference type="AlphaFoldDB" id="A0A8R7QNR2"/>
<reference evidence="1" key="2">
    <citation type="submission" date="2018-03" db="EMBL/GenBank/DDBJ databases">
        <title>The Triticum urartu genome reveals the dynamic nature of wheat genome evolution.</title>
        <authorList>
            <person name="Ling H."/>
            <person name="Ma B."/>
            <person name="Shi X."/>
            <person name="Liu H."/>
            <person name="Dong L."/>
            <person name="Sun H."/>
            <person name="Cao Y."/>
            <person name="Gao Q."/>
            <person name="Zheng S."/>
            <person name="Li Y."/>
            <person name="Yu Y."/>
            <person name="Du H."/>
            <person name="Qi M."/>
            <person name="Li Y."/>
            <person name="Yu H."/>
            <person name="Cui Y."/>
            <person name="Wang N."/>
            <person name="Chen C."/>
            <person name="Wu H."/>
            <person name="Zhao Y."/>
            <person name="Zhang J."/>
            <person name="Li Y."/>
            <person name="Zhou W."/>
            <person name="Zhang B."/>
            <person name="Hu W."/>
            <person name="Eijk M."/>
            <person name="Tang J."/>
            <person name="Witsenboer H."/>
            <person name="Zhao S."/>
            <person name="Li Z."/>
            <person name="Zhang A."/>
            <person name="Wang D."/>
            <person name="Liang C."/>
        </authorList>
    </citation>
    <scope>NUCLEOTIDE SEQUENCE [LARGE SCALE GENOMIC DNA]</scope>
    <source>
        <strain evidence="1">cv. G1812</strain>
    </source>
</reference>
<proteinExistence type="predicted"/>
<gene>
    <name evidence="1" type="primary">LOC125513193</name>
</gene>
<dbReference type="Gramene" id="TuG1812G0600000700.01.T01">
    <property type="protein sequence ID" value="TuG1812G0600000700.01.T01.cds365654"/>
    <property type="gene ID" value="TuG1812G0600000700.01"/>
</dbReference>
<evidence type="ECO:0000313" key="1">
    <source>
        <dbReference type="EnsemblPlants" id="TuG1812G0600000700.01.T01.cds365654"/>
    </source>
</evidence>
<dbReference type="Proteomes" id="UP000015106">
    <property type="component" value="Chromosome 6"/>
</dbReference>
<accession>A0A8R7QNR2</accession>
<keyword evidence="2" id="KW-1185">Reference proteome</keyword>
<protein>
    <submittedName>
        <fullName evidence="1">Uncharacterized protein</fullName>
    </submittedName>
</protein>
<dbReference type="EnsemblPlants" id="TuG1812G0600000700.01.T01">
    <property type="protein sequence ID" value="TuG1812G0600000700.01.T01.cds365654"/>
    <property type="gene ID" value="TuG1812G0600000700.01"/>
</dbReference>
<reference evidence="1" key="3">
    <citation type="submission" date="2022-06" db="UniProtKB">
        <authorList>
            <consortium name="EnsemblPlants"/>
        </authorList>
    </citation>
    <scope>IDENTIFICATION</scope>
</reference>
<sequence>MCGHQCVECARVWLKRVCLQQPLHQFHPAGLAEPLDHRVVGDPVRRHTIRSHHVEDRERLVGQAPYTVRLDHGRVSDDIGRHRSFAILFSDAHFVEQLARGLQVTGAA</sequence>
<organism evidence="1 2">
    <name type="scientific">Triticum urartu</name>
    <name type="common">Red wild einkorn</name>
    <name type="synonym">Crithodium urartu</name>
    <dbReference type="NCBI Taxonomy" id="4572"/>
    <lineage>
        <taxon>Eukaryota</taxon>
        <taxon>Viridiplantae</taxon>
        <taxon>Streptophyta</taxon>
        <taxon>Embryophyta</taxon>
        <taxon>Tracheophyta</taxon>
        <taxon>Spermatophyta</taxon>
        <taxon>Magnoliopsida</taxon>
        <taxon>Liliopsida</taxon>
        <taxon>Poales</taxon>
        <taxon>Poaceae</taxon>
        <taxon>BOP clade</taxon>
        <taxon>Pooideae</taxon>
        <taxon>Triticodae</taxon>
        <taxon>Triticeae</taxon>
        <taxon>Triticinae</taxon>
        <taxon>Triticum</taxon>
    </lineage>
</organism>
<reference evidence="2" key="1">
    <citation type="journal article" date="2013" name="Nature">
        <title>Draft genome of the wheat A-genome progenitor Triticum urartu.</title>
        <authorList>
            <person name="Ling H.Q."/>
            <person name="Zhao S."/>
            <person name="Liu D."/>
            <person name="Wang J."/>
            <person name="Sun H."/>
            <person name="Zhang C."/>
            <person name="Fan H."/>
            <person name="Li D."/>
            <person name="Dong L."/>
            <person name="Tao Y."/>
            <person name="Gao C."/>
            <person name="Wu H."/>
            <person name="Li Y."/>
            <person name="Cui Y."/>
            <person name="Guo X."/>
            <person name="Zheng S."/>
            <person name="Wang B."/>
            <person name="Yu K."/>
            <person name="Liang Q."/>
            <person name="Yang W."/>
            <person name="Lou X."/>
            <person name="Chen J."/>
            <person name="Feng M."/>
            <person name="Jian J."/>
            <person name="Zhang X."/>
            <person name="Luo G."/>
            <person name="Jiang Y."/>
            <person name="Liu J."/>
            <person name="Wang Z."/>
            <person name="Sha Y."/>
            <person name="Zhang B."/>
            <person name="Wu H."/>
            <person name="Tang D."/>
            <person name="Shen Q."/>
            <person name="Xue P."/>
            <person name="Zou S."/>
            <person name="Wang X."/>
            <person name="Liu X."/>
            <person name="Wang F."/>
            <person name="Yang Y."/>
            <person name="An X."/>
            <person name="Dong Z."/>
            <person name="Zhang K."/>
            <person name="Zhang X."/>
            <person name="Luo M.C."/>
            <person name="Dvorak J."/>
            <person name="Tong Y."/>
            <person name="Wang J."/>
            <person name="Yang H."/>
            <person name="Li Z."/>
            <person name="Wang D."/>
            <person name="Zhang A."/>
            <person name="Wang J."/>
        </authorList>
    </citation>
    <scope>NUCLEOTIDE SEQUENCE</scope>
    <source>
        <strain evidence="2">cv. G1812</strain>
    </source>
</reference>
<evidence type="ECO:0000313" key="2">
    <source>
        <dbReference type="Proteomes" id="UP000015106"/>
    </source>
</evidence>
<name>A0A8R7QNR2_TRIUA</name>